<evidence type="ECO:0000256" key="3">
    <source>
        <dbReference type="ARBA" id="ARBA00022692"/>
    </source>
</evidence>
<reference evidence="8" key="1">
    <citation type="submission" date="2016-10" db="EMBL/GenBank/DDBJ databases">
        <authorList>
            <person name="Varghese N."/>
            <person name="Submissions S."/>
        </authorList>
    </citation>
    <scope>NUCLEOTIDE SEQUENCE [LARGE SCALE GENOMIC DNA]</scope>
    <source>
        <strain evidence="8">DC30,IBRC 10041,KCTC 4046</strain>
    </source>
</reference>
<evidence type="ECO:0000256" key="5">
    <source>
        <dbReference type="ARBA" id="ARBA00023136"/>
    </source>
</evidence>
<feature type="transmembrane region" description="Helical" evidence="6">
    <location>
        <begin position="51"/>
        <end position="71"/>
    </location>
</feature>
<dbReference type="Pfam" id="PF02653">
    <property type="entry name" value="BPD_transp_2"/>
    <property type="match status" value="1"/>
</dbReference>
<keyword evidence="4 6" id="KW-1133">Transmembrane helix</keyword>
<feature type="transmembrane region" description="Helical" evidence="6">
    <location>
        <begin position="27"/>
        <end position="44"/>
    </location>
</feature>
<sequence length="332" mass="35247">MTVLETLRSGIARTGDRLVEDARSRNGIVFAVLALLALLAPQLVGGYTLDLLTQLIIAILVVTSWIFIAGYFGMFSFAHAALYGIGAYATALLAGKAGVHPVLAVLLGGVVAGIFAIPIALPVLRLSGAYVGMATLAFAEIVYRLAIHFRGLTGGPTGYTGFPPLLGGSRLALYYFVFALVVVLLVVQYGLLVNRFGLVARAIREAPDAARMLGNNVPRYKLVGFVVGSAIAGVAGGLQIYTVLIISPPMIEVNRMIEFMAMGIIGGLRTIGGGIFGAVIVFGLNEGLRDLGELRLVIWGAMLILVTIYFPDGLADSSLDPRDRLRELLNRE</sequence>
<proteinExistence type="predicted"/>
<keyword evidence="8" id="KW-1185">Reference proteome</keyword>
<dbReference type="EMBL" id="FNPC01000002">
    <property type="protein sequence ID" value="SDY00003.1"/>
    <property type="molecule type" value="Genomic_DNA"/>
</dbReference>
<feature type="transmembrane region" description="Helical" evidence="6">
    <location>
        <begin position="259"/>
        <end position="284"/>
    </location>
</feature>
<accession>A0A1H3G9I9</accession>
<dbReference type="GO" id="GO:0015658">
    <property type="term" value="F:branched-chain amino acid transmembrane transporter activity"/>
    <property type="evidence" value="ECO:0007669"/>
    <property type="project" value="InterPro"/>
</dbReference>
<gene>
    <name evidence="7" type="ORF">SAMN05216564_102389</name>
</gene>
<dbReference type="CDD" id="cd06581">
    <property type="entry name" value="TM_PBP1_LivM_like"/>
    <property type="match status" value="1"/>
</dbReference>
<dbReference type="AlphaFoldDB" id="A0A1H3G9I9"/>
<feature type="transmembrane region" description="Helical" evidence="6">
    <location>
        <begin position="296"/>
        <end position="315"/>
    </location>
</feature>
<dbReference type="Proteomes" id="UP000199079">
    <property type="component" value="Unassembled WGS sequence"/>
</dbReference>
<feature type="transmembrane region" description="Helical" evidence="6">
    <location>
        <begin position="77"/>
        <end position="95"/>
    </location>
</feature>
<dbReference type="InterPro" id="IPR001851">
    <property type="entry name" value="ABC_transp_permease"/>
</dbReference>
<dbReference type="RefSeq" id="WP_021072548.1">
    <property type="nucleotide sequence ID" value="NZ_FNPC01000002.1"/>
</dbReference>
<keyword evidence="2" id="KW-1003">Cell membrane</keyword>
<evidence type="ECO:0000256" key="1">
    <source>
        <dbReference type="ARBA" id="ARBA00004651"/>
    </source>
</evidence>
<feature type="transmembrane region" description="Helical" evidence="6">
    <location>
        <begin position="222"/>
        <end position="247"/>
    </location>
</feature>
<dbReference type="GeneID" id="43838940"/>
<feature type="transmembrane region" description="Helical" evidence="6">
    <location>
        <begin position="102"/>
        <end position="121"/>
    </location>
</feature>
<organism evidence="7 8">
    <name type="scientific">Halopenitus persicus</name>
    <dbReference type="NCBI Taxonomy" id="1048396"/>
    <lineage>
        <taxon>Archaea</taxon>
        <taxon>Methanobacteriati</taxon>
        <taxon>Methanobacteriota</taxon>
        <taxon>Stenosarchaea group</taxon>
        <taxon>Halobacteria</taxon>
        <taxon>Halobacteriales</taxon>
        <taxon>Haloferacaceae</taxon>
        <taxon>Halopenitus</taxon>
    </lineage>
</organism>
<dbReference type="GO" id="GO:0005886">
    <property type="term" value="C:plasma membrane"/>
    <property type="evidence" value="ECO:0007669"/>
    <property type="project" value="UniProtKB-SubCell"/>
</dbReference>
<feature type="transmembrane region" description="Helical" evidence="6">
    <location>
        <begin position="172"/>
        <end position="191"/>
    </location>
</feature>
<dbReference type="InterPro" id="IPR043428">
    <property type="entry name" value="LivM-like"/>
</dbReference>
<keyword evidence="3 6" id="KW-0812">Transmembrane</keyword>
<name>A0A1H3G9I9_9EURY</name>
<evidence type="ECO:0000256" key="6">
    <source>
        <dbReference type="SAM" id="Phobius"/>
    </source>
</evidence>
<dbReference type="PANTHER" id="PTHR30482:SF20">
    <property type="entry name" value="HIGH-AFFINITY BRANCHED-CHAIN AMINO ACID TRANSPORT SYSTEM PERMEASE PROTEIN LIVM"/>
    <property type="match status" value="1"/>
</dbReference>
<keyword evidence="5 6" id="KW-0472">Membrane</keyword>
<dbReference type="PANTHER" id="PTHR30482">
    <property type="entry name" value="HIGH-AFFINITY BRANCHED-CHAIN AMINO ACID TRANSPORT SYSTEM PERMEASE"/>
    <property type="match status" value="1"/>
</dbReference>
<evidence type="ECO:0000256" key="2">
    <source>
        <dbReference type="ARBA" id="ARBA00022475"/>
    </source>
</evidence>
<feature type="transmembrane region" description="Helical" evidence="6">
    <location>
        <begin position="127"/>
        <end position="146"/>
    </location>
</feature>
<comment type="subcellular location">
    <subcellularLocation>
        <location evidence="1">Cell membrane</location>
        <topology evidence="1">Multi-pass membrane protein</topology>
    </subcellularLocation>
</comment>
<evidence type="ECO:0000313" key="7">
    <source>
        <dbReference type="EMBL" id="SDY00003.1"/>
    </source>
</evidence>
<protein>
    <submittedName>
        <fullName evidence="7">Amino acid/amide ABC transporter membrane protein 2, HAAT family</fullName>
    </submittedName>
</protein>
<dbReference type="OrthoDB" id="30958at2157"/>
<evidence type="ECO:0000313" key="8">
    <source>
        <dbReference type="Proteomes" id="UP000199079"/>
    </source>
</evidence>
<evidence type="ECO:0000256" key="4">
    <source>
        <dbReference type="ARBA" id="ARBA00022989"/>
    </source>
</evidence>